<feature type="transmembrane region" description="Helical" evidence="7">
    <location>
        <begin position="45"/>
        <end position="68"/>
    </location>
</feature>
<dbReference type="PANTHER" id="PTHR43047:SF9">
    <property type="entry name" value="HISTIDINE KINASE"/>
    <property type="match status" value="1"/>
</dbReference>
<evidence type="ECO:0000256" key="2">
    <source>
        <dbReference type="ARBA" id="ARBA00012438"/>
    </source>
</evidence>
<dbReference type="PRINTS" id="PR00344">
    <property type="entry name" value="BCTRLSENSOR"/>
</dbReference>
<feature type="domain" description="Histidine kinase" evidence="8">
    <location>
        <begin position="252"/>
        <end position="465"/>
    </location>
</feature>
<evidence type="ECO:0000259" key="8">
    <source>
        <dbReference type="PROSITE" id="PS50109"/>
    </source>
</evidence>
<evidence type="ECO:0000256" key="3">
    <source>
        <dbReference type="ARBA" id="ARBA00022553"/>
    </source>
</evidence>
<dbReference type="InterPro" id="IPR004358">
    <property type="entry name" value="Sig_transdc_His_kin-like_C"/>
</dbReference>
<evidence type="ECO:0000256" key="1">
    <source>
        <dbReference type="ARBA" id="ARBA00000085"/>
    </source>
</evidence>
<keyword evidence="3 6" id="KW-0597">Phosphoprotein</keyword>
<dbReference type="Pfam" id="PF02518">
    <property type="entry name" value="HATPase_c"/>
    <property type="match status" value="1"/>
</dbReference>
<dbReference type="EC" id="2.7.13.3" evidence="2"/>
<keyword evidence="7" id="KW-1133">Transmembrane helix</keyword>
<dbReference type="SMART" id="SM00388">
    <property type="entry name" value="HisKA"/>
    <property type="match status" value="1"/>
</dbReference>
<dbReference type="AlphaFoldDB" id="A0A2P4ES37"/>
<dbReference type="SUPFAM" id="SSF55874">
    <property type="entry name" value="ATPase domain of HSP90 chaperone/DNA topoisomerase II/histidine kinase"/>
    <property type="match status" value="1"/>
</dbReference>
<dbReference type="Pfam" id="PF00512">
    <property type="entry name" value="HisKA"/>
    <property type="match status" value="1"/>
</dbReference>
<keyword evidence="11" id="KW-1185">Reference proteome</keyword>
<feature type="domain" description="Response regulatory" evidence="9">
    <location>
        <begin position="486"/>
        <end position="600"/>
    </location>
</feature>
<dbReference type="PROSITE" id="PS50109">
    <property type="entry name" value="HIS_KIN"/>
    <property type="match status" value="1"/>
</dbReference>
<dbReference type="FunFam" id="3.30.565.10:FF:000049">
    <property type="entry name" value="Two-component sensor histidine kinase"/>
    <property type="match status" value="1"/>
</dbReference>
<dbReference type="InterPro" id="IPR005467">
    <property type="entry name" value="His_kinase_dom"/>
</dbReference>
<keyword evidence="5 10" id="KW-0418">Kinase</keyword>
<sequence length="607" mass="65545">MPRVIVTSGRGVAVSDGLAGQVLAPWRLPEARLFNEQAKLITQHLLGVGIVGASMLGLFCALTLYWLFDDRTGFYWLACSWLLNGATYALLRNVVHRPMTAPRRFWLLVGVFASTGIVWGVLPLLILDADSPIPLLLIMVVIITHGAGTFAINASSMPLYCAYIYPAVAPLMIVSLFSSDPLMLGLGGLCFIYLLCMTMFASGAQQAARHSLQLQFTNLELVEQLRTESEQRELARAEAVAANRAKSSFLAAASHDLRQPLHALGLFLEALGRSGINGRQQEMLDNAAAVSASARHMLNTLLDYSRLEAGVIEPAPCGFRLQTLFSKLEREFGPQADAQGLVYRCRDTVLAVDTDPSLVELILRNLISNALRYTERGGVLVACRRRGAMAHIEVWDTGIGIAAENRQAVFQEFFQLGNPERDRRKGLGLGLAIVQGLCNTLGVELELASVLGKGSVFRLIVPVELGGVVSDTSAPVRQRANFDGVSVLVVDDDEAVRVAMSELLSSWGCRCLVADSAASALRVCSALPDLLIVDYRLRDGQTGADVMTALGERLGTLPPTFIITGDTAPDRLREAQSTGALLLHKPLDTARLHDAISQMLSAQSAAG</sequence>
<evidence type="ECO:0000256" key="5">
    <source>
        <dbReference type="ARBA" id="ARBA00022777"/>
    </source>
</evidence>
<feature type="transmembrane region" description="Helical" evidence="7">
    <location>
        <begin position="183"/>
        <end position="204"/>
    </location>
</feature>
<dbReference type="GO" id="GO:0009927">
    <property type="term" value="F:histidine phosphotransfer kinase activity"/>
    <property type="evidence" value="ECO:0007669"/>
    <property type="project" value="TreeGrafter"/>
</dbReference>
<protein>
    <recommendedName>
        <fullName evidence="2">histidine kinase</fullName>
        <ecNumber evidence="2">2.7.13.3</ecNumber>
    </recommendedName>
</protein>
<feature type="transmembrane region" description="Helical" evidence="7">
    <location>
        <begin position="133"/>
        <end position="152"/>
    </location>
</feature>
<comment type="caution">
    <text evidence="10">The sequence shown here is derived from an EMBL/GenBank/DDBJ whole genome shotgun (WGS) entry which is preliminary data.</text>
</comment>
<accession>A0A2P4ES37</accession>
<dbReference type="Gene3D" id="1.10.287.130">
    <property type="match status" value="1"/>
</dbReference>
<dbReference type="InterPro" id="IPR003594">
    <property type="entry name" value="HATPase_dom"/>
</dbReference>
<dbReference type="PROSITE" id="PS50110">
    <property type="entry name" value="RESPONSE_REGULATORY"/>
    <property type="match status" value="1"/>
</dbReference>
<gene>
    <name evidence="10" type="ORF">C1949_15775</name>
</gene>
<evidence type="ECO:0000256" key="4">
    <source>
        <dbReference type="ARBA" id="ARBA00022679"/>
    </source>
</evidence>
<evidence type="ECO:0000256" key="7">
    <source>
        <dbReference type="SAM" id="Phobius"/>
    </source>
</evidence>
<dbReference type="CDD" id="cd00082">
    <property type="entry name" value="HisKA"/>
    <property type="match status" value="1"/>
</dbReference>
<dbReference type="Gene3D" id="3.40.50.2300">
    <property type="match status" value="1"/>
</dbReference>
<evidence type="ECO:0000313" key="11">
    <source>
        <dbReference type="Proteomes" id="UP000243451"/>
    </source>
</evidence>
<evidence type="ECO:0000256" key="6">
    <source>
        <dbReference type="PROSITE-ProRule" id="PRU00169"/>
    </source>
</evidence>
<keyword evidence="7" id="KW-0812">Transmembrane</keyword>
<dbReference type="CDD" id="cd00156">
    <property type="entry name" value="REC"/>
    <property type="match status" value="1"/>
</dbReference>
<dbReference type="InterPro" id="IPR003661">
    <property type="entry name" value="HisK_dim/P_dom"/>
</dbReference>
<dbReference type="Pfam" id="PF00072">
    <property type="entry name" value="Response_reg"/>
    <property type="match status" value="1"/>
</dbReference>
<dbReference type="InterPro" id="IPR036097">
    <property type="entry name" value="HisK_dim/P_sf"/>
</dbReference>
<dbReference type="EMBL" id="PPSK01000018">
    <property type="protein sequence ID" value="POB01797.1"/>
    <property type="molecule type" value="Genomic_DNA"/>
</dbReference>
<dbReference type="Gene3D" id="3.30.565.10">
    <property type="entry name" value="Histidine kinase-like ATPase, C-terminal domain"/>
    <property type="match status" value="1"/>
</dbReference>
<evidence type="ECO:0000313" key="10">
    <source>
        <dbReference type="EMBL" id="POB01797.1"/>
    </source>
</evidence>
<keyword evidence="4" id="KW-0808">Transferase</keyword>
<dbReference type="PANTHER" id="PTHR43047">
    <property type="entry name" value="TWO-COMPONENT HISTIDINE PROTEIN KINASE"/>
    <property type="match status" value="1"/>
</dbReference>
<name>A0A2P4ES37_9GAMM</name>
<dbReference type="InterPro" id="IPR001789">
    <property type="entry name" value="Sig_transdc_resp-reg_receiver"/>
</dbReference>
<dbReference type="OrthoDB" id="9764438at2"/>
<dbReference type="InterPro" id="IPR036890">
    <property type="entry name" value="HATPase_C_sf"/>
</dbReference>
<dbReference type="SMART" id="SM00448">
    <property type="entry name" value="REC"/>
    <property type="match status" value="1"/>
</dbReference>
<dbReference type="GO" id="GO:0000155">
    <property type="term" value="F:phosphorelay sensor kinase activity"/>
    <property type="evidence" value="ECO:0007669"/>
    <property type="project" value="InterPro"/>
</dbReference>
<evidence type="ECO:0000259" key="9">
    <source>
        <dbReference type="PROSITE" id="PS50110"/>
    </source>
</evidence>
<feature type="transmembrane region" description="Helical" evidence="7">
    <location>
        <begin position="74"/>
        <end position="93"/>
    </location>
</feature>
<dbReference type="SMART" id="SM00387">
    <property type="entry name" value="HATPase_c"/>
    <property type="match status" value="1"/>
</dbReference>
<dbReference type="SUPFAM" id="SSF52172">
    <property type="entry name" value="CheY-like"/>
    <property type="match status" value="1"/>
</dbReference>
<feature type="transmembrane region" description="Helical" evidence="7">
    <location>
        <begin position="105"/>
        <end position="127"/>
    </location>
</feature>
<keyword evidence="7" id="KW-0472">Membrane</keyword>
<dbReference type="InterPro" id="IPR011006">
    <property type="entry name" value="CheY-like_superfamily"/>
</dbReference>
<comment type="catalytic activity">
    <reaction evidence="1">
        <text>ATP + protein L-histidine = ADP + protein N-phospho-L-histidine.</text>
        <dbReference type="EC" id="2.7.13.3"/>
    </reaction>
</comment>
<proteinExistence type="predicted"/>
<organism evidence="10 11">
    <name type="scientific">Halopseudomonas oceani</name>
    <dbReference type="NCBI Taxonomy" id="1708783"/>
    <lineage>
        <taxon>Bacteria</taxon>
        <taxon>Pseudomonadati</taxon>
        <taxon>Pseudomonadota</taxon>
        <taxon>Gammaproteobacteria</taxon>
        <taxon>Pseudomonadales</taxon>
        <taxon>Pseudomonadaceae</taxon>
        <taxon>Halopseudomonas</taxon>
    </lineage>
</organism>
<dbReference type="Proteomes" id="UP000243451">
    <property type="component" value="Unassembled WGS sequence"/>
</dbReference>
<dbReference type="GO" id="GO:0005886">
    <property type="term" value="C:plasma membrane"/>
    <property type="evidence" value="ECO:0007669"/>
    <property type="project" value="TreeGrafter"/>
</dbReference>
<feature type="modified residue" description="4-aspartylphosphate" evidence="6">
    <location>
        <position position="534"/>
    </location>
</feature>
<reference evidence="10 11" key="1">
    <citation type="submission" date="2018-01" db="EMBL/GenBank/DDBJ databases">
        <title>Draft genome of the type strain Pseudomonas oceani DSM 100277 isolated from the deep water in Okinawa trough, northwestern Pacific Ocean.</title>
        <authorList>
            <person name="Gomila M."/>
            <person name="Mulet M."/>
            <person name="Garcia-Valdes E."/>
            <person name="Lalucat J."/>
        </authorList>
    </citation>
    <scope>NUCLEOTIDE SEQUENCE [LARGE SCALE GENOMIC DNA]</scope>
    <source>
        <strain evidence="10 11">DSM 100277</strain>
    </source>
</reference>
<feature type="transmembrane region" description="Helical" evidence="7">
    <location>
        <begin position="159"/>
        <end position="177"/>
    </location>
</feature>
<dbReference type="SUPFAM" id="SSF47384">
    <property type="entry name" value="Homodimeric domain of signal transducing histidine kinase"/>
    <property type="match status" value="1"/>
</dbReference>